<feature type="chain" id="PRO_5026967141" evidence="1">
    <location>
        <begin position="24"/>
        <end position="193"/>
    </location>
</feature>
<dbReference type="Proteomes" id="UP000472320">
    <property type="component" value="Unassembled WGS sequence"/>
</dbReference>
<keyword evidence="3" id="KW-1185">Reference proteome</keyword>
<feature type="signal peptide" evidence="1">
    <location>
        <begin position="1"/>
        <end position="23"/>
    </location>
</feature>
<evidence type="ECO:0000313" key="2">
    <source>
        <dbReference type="EMBL" id="MTW12971.1"/>
    </source>
</evidence>
<dbReference type="RefSeq" id="WP_155455896.1">
    <property type="nucleotide sequence ID" value="NZ_WNKX01000017.1"/>
</dbReference>
<keyword evidence="1" id="KW-0732">Signal</keyword>
<dbReference type="AlphaFoldDB" id="A0A6L6QLD0"/>
<accession>A0A6L6QLD0</accession>
<comment type="caution">
    <text evidence="2">The sequence shown here is derived from an EMBL/GenBank/DDBJ whole genome shotgun (WGS) entry which is preliminary data.</text>
</comment>
<organism evidence="2 3">
    <name type="scientific">Massilia eburnea</name>
    <dbReference type="NCBI Taxonomy" id="1776165"/>
    <lineage>
        <taxon>Bacteria</taxon>
        <taxon>Pseudomonadati</taxon>
        <taxon>Pseudomonadota</taxon>
        <taxon>Betaproteobacteria</taxon>
        <taxon>Burkholderiales</taxon>
        <taxon>Oxalobacteraceae</taxon>
        <taxon>Telluria group</taxon>
        <taxon>Massilia</taxon>
    </lineage>
</organism>
<reference evidence="2 3" key="1">
    <citation type="submission" date="2019-11" db="EMBL/GenBank/DDBJ databases">
        <title>Type strains purchased from KCTC, JCM and DSMZ.</title>
        <authorList>
            <person name="Lu H."/>
        </authorList>
    </citation>
    <scope>NUCLEOTIDE SEQUENCE [LARGE SCALE GENOMIC DNA]</scope>
    <source>
        <strain evidence="2 3">JCM 31587</strain>
    </source>
</reference>
<sequence>MWSIVPSLVAAALVVAPLSVAYAEEDTPRVLQEPLIGLKYEQRWVQFEPVEPNLLSSCPTLADRESIRSRWFIYAKAEDKSRAAFYVVGGYSVRTRPSPPDLPKFELDSHGVIFSIKDGQCMVFEEEAIRMFEPELAGEIPDEVLQALARDNANRLVAAFGSKAKVEQLLRNQHVAISKLPFALREAYLAILK</sequence>
<evidence type="ECO:0000313" key="3">
    <source>
        <dbReference type="Proteomes" id="UP000472320"/>
    </source>
</evidence>
<dbReference type="EMBL" id="WNKX01000017">
    <property type="protein sequence ID" value="MTW12971.1"/>
    <property type="molecule type" value="Genomic_DNA"/>
</dbReference>
<evidence type="ECO:0000256" key="1">
    <source>
        <dbReference type="SAM" id="SignalP"/>
    </source>
</evidence>
<name>A0A6L6QLD0_9BURK</name>
<protein>
    <submittedName>
        <fullName evidence="2">Uncharacterized protein</fullName>
    </submittedName>
</protein>
<dbReference type="OrthoDB" id="8757164at2"/>
<proteinExistence type="predicted"/>
<gene>
    <name evidence="2" type="ORF">GM658_20395</name>
</gene>